<keyword evidence="17" id="KW-1185">Reference proteome</keyword>
<evidence type="ECO:0000256" key="13">
    <source>
        <dbReference type="ARBA" id="ARBA00031116"/>
    </source>
</evidence>
<keyword evidence="4" id="KW-0813">Transport</keyword>
<dbReference type="Proteomes" id="UP001383192">
    <property type="component" value="Unassembled WGS sequence"/>
</dbReference>
<sequence length="287" mass="31937">MSKVRLANINSLTFYNGEVTTARRGRPIPQLTCVGRACKLYQPEVVRCTNIGGSGSDIEWKCEADLPEALRFGKVHVSCEGWSGPGDPNVLQGSCGLEYRLVEVPRVLRESEPHFPRRHHNTTDWAEIAFTTLFVGVLLFILYSFCKSTTGNNRMPRGPRRGQGPGFSSNSFPGGYDDNNDPPPPYTDSKQPQRPAEGWRPGFWTGLIAGGLADRFLFNNRRNDAPVRDSPRRQMWDWERPARPSSTFGQSTSGRRVWSSSDDDRGEGSSNLGTMRTSSSFGTSSVR</sequence>
<keyword evidence="9" id="KW-0106">Calcium</keyword>
<feature type="compositionally biased region" description="Basic and acidic residues" evidence="14">
    <location>
        <begin position="222"/>
        <end position="242"/>
    </location>
</feature>
<evidence type="ECO:0000256" key="1">
    <source>
        <dbReference type="ARBA" id="ARBA00004115"/>
    </source>
</evidence>
<evidence type="ECO:0000256" key="4">
    <source>
        <dbReference type="ARBA" id="ARBA00022448"/>
    </source>
</evidence>
<proteinExistence type="inferred from homology"/>
<keyword evidence="5" id="KW-0109">Calcium transport</keyword>
<evidence type="ECO:0000256" key="3">
    <source>
        <dbReference type="ARBA" id="ARBA00016584"/>
    </source>
</evidence>
<keyword evidence="7" id="KW-0732">Signal</keyword>
<comment type="subcellular location">
    <subcellularLocation>
        <location evidence="1">Endoplasmic reticulum membrane</location>
        <topology evidence="1">Single-pass type I membrane protein</topology>
    </subcellularLocation>
</comment>
<evidence type="ECO:0000256" key="6">
    <source>
        <dbReference type="ARBA" id="ARBA00022692"/>
    </source>
</evidence>
<comment type="caution">
    <text evidence="16">The sequence shown here is derived from an EMBL/GenBank/DDBJ whole genome shotgun (WGS) entry which is preliminary data.</text>
</comment>
<accession>A0AAW0DJP5</accession>
<evidence type="ECO:0000256" key="2">
    <source>
        <dbReference type="ARBA" id="ARBA00006833"/>
    </source>
</evidence>
<feature type="transmembrane region" description="Helical" evidence="15">
    <location>
        <begin position="125"/>
        <end position="145"/>
    </location>
</feature>
<feature type="compositionally biased region" description="Polar residues" evidence="14">
    <location>
        <begin position="244"/>
        <end position="254"/>
    </location>
</feature>
<dbReference type="PANTHER" id="PTHR15929">
    <property type="entry name" value="STORE-OPERATED CALCIUM ENTRY-ASSOCIATED REGULATORY FACTOR"/>
    <property type="match status" value="1"/>
</dbReference>
<evidence type="ECO:0000256" key="9">
    <source>
        <dbReference type="ARBA" id="ARBA00022837"/>
    </source>
</evidence>
<keyword evidence="12 15" id="KW-0472">Membrane</keyword>
<feature type="compositionally biased region" description="Polar residues" evidence="14">
    <location>
        <begin position="268"/>
        <end position="287"/>
    </location>
</feature>
<gene>
    <name evidence="16" type="ORF">VNI00_005041</name>
</gene>
<reference evidence="16 17" key="1">
    <citation type="submission" date="2024-01" db="EMBL/GenBank/DDBJ databases">
        <title>A draft genome for a cacao thread blight-causing isolate of Paramarasmius palmivorus.</title>
        <authorList>
            <person name="Baruah I.K."/>
            <person name="Bukari Y."/>
            <person name="Amoako-Attah I."/>
            <person name="Meinhardt L.W."/>
            <person name="Bailey B.A."/>
            <person name="Cohen S.P."/>
        </authorList>
    </citation>
    <scope>NUCLEOTIDE SEQUENCE [LARGE SCALE GENOMIC DNA]</scope>
    <source>
        <strain evidence="16 17">GH-12</strain>
    </source>
</reference>
<dbReference type="GO" id="GO:2001256">
    <property type="term" value="P:regulation of store-operated calcium entry"/>
    <property type="evidence" value="ECO:0007669"/>
    <property type="project" value="InterPro"/>
</dbReference>
<dbReference type="EMBL" id="JAYKXP010000014">
    <property type="protein sequence ID" value="KAK7050929.1"/>
    <property type="molecule type" value="Genomic_DNA"/>
</dbReference>
<evidence type="ECO:0000313" key="16">
    <source>
        <dbReference type="EMBL" id="KAK7050929.1"/>
    </source>
</evidence>
<keyword evidence="6 15" id="KW-0812">Transmembrane</keyword>
<feature type="region of interest" description="Disordered" evidence="14">
    <location>
        <begin position="222"/>
        <end position="287"/>
    </location>
</feature>
<evidence type="ECO:0000256" key="11">
    <source>
        <dbReference type="ARBA" id="ARBA00023065"/>
    </source>
</evidence>
<evidence type="ECO:0000256" key="15">
    <source>
        <dbReference type="SAM" id="Phobius"/>
    </source>
</evidence>
<evidence type="ECO:0000256" key="8">
    <source>
        <dbReference type="ARBA" id="ARBA00022824"/>
    </source>
</evidence>
<dbReference type="PANTHER" id="PTHR15929:SF0">
    <property type="entry name" value="STORE-OPERATED CALCIUM ENTRY-ASSOCIATED REGULATORY FACTOR"/>
    <property type="match status" value="1"/>
</dbReference>
<evidence type="ECO:0000256" key="12">
    <source>
        <dbReference type="ARBA" id="ARBA00023136"/>
    </source>
</evidence>
<evidence type="ECO:0000313" key="17">
    <source>
        <dbReference type="Proteomes" id="UP001383192"/>
    </source>
</evidence>
<feature type="compositionally biased region" description="Low complexity" evidence="14">
    <location>
        <begin position="166"/>
        <end position="177"/>
    </location>
</feature>
<dbReference type="InterPro" id="IPR009567">
    <property type="entry name" value="SARAF"/>
</dbReference>
<organism evidence="16 17">
    <name type="scientific">Paramarasmius palmivorus</name>
    <dbReference type="NCBI Taxonomy" id="297713"/>
    <lineage>
        <taxon>Eukaryota</taxon>
        <taxon>Fungi</taxon>
        <taxon>Dikarya</taxon>
        <taxon>Basidiomycota</taxon>
        <taxon>Agaricomycotina</taxon>
        <taxon>Agaricomycetes</taxon>
        <taxon>Agaricomycetidae</taxon>
        <taxon>Agaricales</taxon>
        <taxon>Marasmiineae</taxon>
        <taxon>Marasmiaceae</taxon>
        <taxon>Paramarasmius</taxon>
    </lineage>
</organism>
<evidence type="ECO:0000256" key="5">
    <source>
        <dbReference type="ARBA" id="ARBA00022568"/>
    </source>
</evidence>
<comment type="similarity">
    <text evidence="2">Belongs to the SARAF family.</text>
</comment>
<evidence type="ECO:0000256" key="7">
    <source>
        <dbReference type="ARBA" id="ARBA00022729"/>
    </source>
</evidence>
<dbReference type="Pfam" id="PF06682">
    <property type="entry name" value="SARAF"/>
    <property type="match status" value="1"/>
</dbReference>
<protein>
    <recommendedName>
        <fullName evidence="3">Store-operated calcium entry-associated regulatory factor</fullName>
    </recommendedName>
    <alternativeName>
        <fullName evidence="13">Transmembrane protein 66</fullName>
    </alternativeName>
</protein>
<keyword evidence="8" id="KW-0256">Endoplasmic reticulum</keyword>
<evidence type="ECO:0000256" key="14">
    <source>
        <dbReference type="SAM" id="MobiDB-lite"/>
    </source>
</evidence>
<evidence type="ECO:0000256" key="10">
    <source>
        <dbReference type="ARBA" id="ARBA00022989"/>
    </source>
</evidence>
<name>A0AAW0DJP5_9AGAR</name>
<feature type="region of interest" description="Disordered" evidence="14">
    <location>
        <begin position="152"/>
        <end position="201"/>
    </location>
</feature>
<dbReference type="GO" id="GO:0006816">
    <property type="term" value="P:calcium ion transport"/>
    <property type="evidence" value="ECO:0007669"/>
    <property type="project" value="UniProtKB-KW"/>
</dbReference>
<dbReference type="AlphaFoldDB" id="A0AAW0DJP5"/>
<keyword evidence="11" id="KW-0406">Ion transport</keyword>
<dbReference type="GO" id="GO:0005789">
    <property type="term" value="C:endoplasmic reticulum membrane"/>
    <property type="evidence" value="ECO:0007669"/>
    <property type="project" value="UniProtKB-SubCell"/>
</dbReference>
<keyword evidence="10 15" id="KW-1133">Transmembrane helix</keyword>